<dbReference type="EMBL" id="SNSC02000024">
    <property type="protein sequence ID" value="TID14056.1"/>
    <property type="molecule type" value="Genomic_DNA"/>
</dbReference>
<evidence type="ECO:0000256" key="1">
    <source>
        <dbReference type="ARBA" id="ARBA00010609"/>
    </source>
</evidence>
<dbReference type="InterPro" id="IPR001117">
    <property type="entry name" value="Cu-oxidase_2nd"/>
</dbReference>
<sequence>MVAHPNTLSLRESGSLRLFTTLCIYPWLGEILVNGGHWRPIFVGNGKSPIATFDAHEGDIVKINIQNDLGVPTTVHWVGMHHGNSATWNDGTSGLTQYPILPRANWTSTLNTTNQWGLKWFLEHVSTPSVDGMYGLLWIAPSSARARPYHLISDDPTDLQDMRDAEQKPRHVTVYNYQHKPMDWLLGQLQSEGYDPYCFNSILINGKGRVHCKPESLEDIDRKVVDANGCVKQPTGAVAYPDCTPSDGDYEIIESNNQKWMFINFVNPGLEHPYRISIDEHEMWVVANDGGFITPQKVDAITLTNAERVTVMVKLDKVPKDYAIRFYALSRLQFIQGYAILRYPHRPVGRLLGQPEPRPREELSVLELDGTPKRGVRLDHKATQHPFPPSAPPAASDVTLHFRATGAPDPYNPYITNCSLNGVSWQIFRGLREPLIMNPKRKFKEPNPIVTKLPLGSVVDIIVQNDLPVAIPMYKHNDPTYLLGSAANEKFPWANIAEAQKEQPELFNLENPPLGYLHELPAGGWLAVRWKITQPAMTMFHAFRVRYFVLGMQVPMFEGDDHWPEVPREVLDQPHVEFDLPEHMGIFD</sequence>
<keyword evidence="6" id="KW-0325">Glycoprotein</keyword>
<dbReference type="CDD" id="cd13876">
    <property type="entry name" value="CuRO_2_Abr2_like"/>
    <property type="match status" value="1"/>
</dbReference>
<dbReference type="GO" id="GO:0005507">
    <property type="term" value="F:copper ion binding"/>
    <property type="evidence" value="ECO:0007669"/>
    <property type="project" value="InterPro"/>
</dbReference>
<feature type="domain" description="Plastocyanin-like" evidence="9">
    <location>
        <begin position="33"/>
        <end position="142"/>
    </location>
</feature>
<dbReference type="InterPro" id="IPR045087">
    <property type="entry name" value="Cu-oxidase_fam"/>
</dbReference>
<keyword evidence="5" id="KW-0186">Copper</keyword>
<keyword evidence="11" id="KW-1185">Reference proteome</keyword>
<keyword evidence="4" id="KW-0560">Oxidoreductase</keyword>
<dbReference type="PANTHER" id="PTHR11709">
    <property type="entry name" value="MULTI-COPPER OXIDASE"/>
    <property type="match status" value="1"/>
</dbReference>
<dbReference type="InterPro" id="IPR008972">
    <property type="entry name" value="Cupredoxin"/>
</dbReference>
<evidence type="ECO:0000256" key="5">
    <source>
        <dbReference type="ARBA" id="ARBA00023008"/>
    </source>
</evidence>
<evidence type="ECO:0000259" key="8">
    <source>
        <dbReference type="Pfam" id="PF07731"/>
    </source>
</evidence>
<protein>
    <submittedName>
        <fullName evidence="10">Conidial pigment biosynthesis oxidase arb2 brown2 like protein</fullName>
    </submittedName>
</protein>
<evidence type="ECO:0000256" key="3">
    <source>
        <dbReference type="ARBA" id="ARBA00022729"/>
    </source>
</evidence>
<reference evidence="10 11" key="1">
    <citation type="submission" date="2019-04" db="EMBL/GenBank/DDBJ databases">
        <title>High contiguity whole genome sequence and gene annotation resource for two Venturia nashicola isolates.</title>
        <authorList>
            <person name="Prokchorchik M."/>
            <person name="Won K."/>
            <person name="Lee Y."/>
            <person name="Choi E.D."/>
            <person name="Segonzac C."/>
            <person name="Sohn K.H."/>
        </authorList>
    </citation>
    <scope>NUCLEOTIDE SEQUENCE [LARGE SCALE GENOMIC DNA]</scope>
    <source>
        <strain evidence="10 11">PRI2</strain>
    </source>
</reference>
<evidence type="ECO:0000256" key="2">
    <source>
        <dbReference type="ARBA" id="ARBA00022723"/>
    </source>
</evidence>
<dbReference type="AlphaFoldDB" id="A0A4Z1P2S2"/>
<keyword evidence="3" id="KW-0732">Signal</keyword>
<comment type="caution">
    <text evidence="10">The sequence shown here is derived from an EMBL/GenBank/DDBJ whole genome shotgun (WGS) entry which is preliminary data.</text>
</comment>
<keyword evidence="2" id="KW-0479">Metal-binding</keyword>
<dbReference type="PANTHER" id="PTHR11709:SF488">
    <property type="entry name" value="LACCASE-RELATED"/>
    <property type="match status" value="1"/>
</dbReference>
<name>A0A4Z1P2S2_9PEZI</name>
<evidence type="ECO:0000313" key="10">
    <source>
        <dbReference type="EMBL" id="TID14056.1"/>
    </source>
</evidence>
<dbReference type="Gene3D" id="2.60.40.420">
    <property type="entry name" value="Cupredoxins - blue copper proteins"/>
    <property type="match status" value="3"/>
</dbReference>
<proteinExistence type="inferred from homology"/>
<dbReference type="GO" id="GO:0016491">
    <property type="term" value="F:oxidoreductase activity"/>
    <property type="evidence" value="ECO:0007669"/>
    <property type="project" value="UniProtKB-KW"/>
</dbReference>
<gene>
    <name evidence="10" type="ORF">E6O75_ATG07288</name>
</gene>
<dbReference type="STRING" id="86259.A0A4Z1P2S2"/>
<dbReference type="Pfam" id="PF07732">
    <property type="entry name" value="Cu-oxidase_3"/>
    <property type="match status" value="1"/>
</dbReference>
<dbReference type="Proteomes" id="UP000298493">
    <property type="component" value="Unassembled WGS sequence"/>
</dbReference>
<feature type="domain" description="Plastocyanin-like" evidence="7">
    <location>
        <begin position="179"/>
        <end position="343"/>
    </location>
</feature>
<dbReference type="Pfam" id="PF00394">
    <property type="entry name" value="Cu-oxidase"/>
    <property type="match status" value="1"/>
</dbReference>
<comment type="similarity">
    <text evidence="1">Belongs to the multicopper oxidase family.</text>
</comment>
<accession>A0A4Z1P2S2</accession>
<evidence type="ECO:0000313" key="11">
    <source>
        <dbReference type="Proteomes" id="UP000298493"/>
    </source>
</evidence>
<organism evidence="10 11">
    <name type="scientific">Venturia nashicola</name>
    <dbReference type="NCBI Taxonomy" id="86259"/>
    <lineage>
        <taxon>Eukaryota</taxon>
        <taxon>Fungi</taxon>
        <taxon>Dikarya</taxon>
        <taxon>Ascomycota</taxon>
        <taxon>Pezizomycotina</taxon>
        <taxon>Dothideomycetes</taxon>
        <taxon>Pleosporomycetidae</taxon>
        <taxon>Venturiales</taxon>
        <taxon>Venturiaceae</taxon>
        <taxon>Venturia</taxon>
    </lineage>
</organism>
<evidence type="ECO:0000256" key="4">
    <source>
        <dbReference type="ARBA" id="ARBA00023002"/>
    </source>
</evidence>
<dbReference type="SUPFAM" id="SSF49503">
    <property type="entry name" value="Cupredoxins"/>
    <property type="match status" value="3"/>
</dbReference>
<evidence type="ECO:0000256" key="6">
    <source>
        <dbReference type="ARBA" id="ARBA00023180"/>
    </source>
</evidence>
<feature type="domain" description="Plastocyanin-like" evidence="8">
    <location>
        <begin position="438"/>
        <end position="555"/>
    </location>
</feature>
<evidence type="ECO:0000259" key="9">
    <source>
        <dbReference type="Pfam" id="PF07732"/>
    </source>
</evidence>
<dbReference type="Pfam" id="PF07731">
    <property type="entry name" value="Cu-oxidase_2"/>
    <property type="match status" value="1"/>
</dbReference>
<dbReference type="InterPro" id="IPR011706">
    <property type="entry name" value="Cu-oxidase_C"/>
</dbReference>
<dbReference type="InterPro" id="IPR011707">
    <property type="entry name" value="Cu-oxidase-like_N"/>
</dbReference>
<evidence type="ECO:0000259" key="7">
    <source>
        <dbReference type="Pfam" id="PF00394"/>
    </source>
</evidence>